<protein>
    <recommendedName>
        <fullName evidence="2">enoyl-CoA hydratase</fullName>
        <ecNumber evidence="2">4.2.1.17</ecNumber>
    </recommendedName>
</protein>
<keyword evidence="4" id="KW-0456">Lyase</keyword>
<evidence type="ECO:0000256" key="1">
    <source>
        <dbReference type="ARBA" id="ARBA00005254"/>
    </source>
</evidence>
<gene>
    <name evidence="8" type="ORF">D0Z08_27060</name>
</gene>
<dbReference type="NCBIfam" id="NF006100">
    <property type="entry name" value="PRK08252.1"/>
    <property type="match status" value="1"/>
</dbReference>
<keyword evidence="3" id="KW-0443">Lipid metabolism</keyword>
<dbReference type="PANTHER" id="PTHR11941:SF169">
    <property type="entry name" value="(7AS)-7A-METHYL-1,5-DIOXO-2,3,5,6,7,7A-HEXAHYDRO-1H-INDENE-CARBOXYL-COA HYDROLASE"/>
    <property type="match status" value="1"/>
</dbReference>
<comment type="caution">
    <text evidence="8">The sequence shown here is derived from an EMBL/GenBank/DDBJ whole genome shotgun (WGS) entry which is preliminary data.</text>
</comment>
<dbReference type="OrthoDB" id="4308938at2"/>
<dbReference type="InterPro" id="IPR001753">
    <property type="entry name" value="Enoyl-CoA_hydra/iso"/>
</dbReference>
<accession>A0A417XUH5</accession>
<keyword evidence="9" id="KW-1185">Reference proteome</keyword>
<dbReference type="InterPro" id="IPR018376">
    <property type="entry name" value="Enoyl-CoA_hyd/isom_CS"/>
</dbReference>
<dbReference type="PANTHER" id="PTHR11941">
    <property type="entry name" value="ENOYL-COA HYDRATASE-RELATED"/>
    <property type="match status" value="1"/>
</dbReference>
<evidence type="ECO:0000256" key="2">
    <source>
        <dbReference type="ARBA" id="ARBA00012076"/>
    </source>
</evidence>
<dbReference type="Gene3D" id="3.90.226.10">
    <property type="entry name" value="2-enoyl-CoA Hydratase, Chain A, domain 1"/>
    <property type="match status" value="1"/>
</dbReference>
<evidence type="ECO:0000313" key="8">
    <source>
        <dbReference type="EMBL" id="RHW23911.1"/>
    </source>
</evidence>
<comment type="catalytic activity">
    <reaction evidence="6">
        <text>a 4-saturated-(3S)-3-hydroxyacyl-CoA = a (3E)-enoyl-CoA + H2O</text>
        <dbReference type="Rhea" id="RHEA:20724"/>
        <dbReference type="ChEBI" id="CHEBI:15377"/>
        <dbReference type="ChEBI" id="CHEBI:58521"/>
        <dbReference type="ChEBI" id="CHEBI:137480"/>
        <dbReference type="EC" id="4.2.1.17"/>
    </reaction>
</comment>
<dbReference type="InterPro" id="IPR014748">
    <property type="entry name" value="Enoyl-CoA_hydra_C"/>
</dbReference>
<comment type="catalytic activity">
    <reaction evidence="5">
        <text>a (3S)-3-hydroxyacyl-CoA = a (2E)-enoyl-CoA + H2O</text>
        <dbReference type="Rhea" id="RHEA:16105"/>
        <dbReference type="ChEBI" id="CHEBI:15377"/>
        <dbReference type="ChEBI" id="CHEBI:57318"/>
        <dbReference type="ChEBI" id="CHEBI:58856"/>
        <dbReference type="EC" id="4.2.1.17"/>
    </reaction>
</comment>
<dbReference type="EMBL" id="QXGH01000038">
    <property type="protein sequence ID" value="RHW23911.1"/>
    <property type="molecule type" value="Genomic_DNA"/>
</dbReference>
<dbReference type="GO" id="GO:0004300">
    <property type="term" value="F:enoyl-CoA hydratase activity"/>
    <property type="evidence" value="ECO:0007669"/>
    <property type="project" value="UniProtKB-EC"/>
</dbReference>
<evidence type="ECO:0000256" key="4">
    <source>
        <dbReference type="ARBA" id="ARBA00023239"/>
    </source>
</evidence>
<dbReference type="Gene3D" id="1.10.12.10">
    <property type="entry name" value="Lyase 2-enoyl-coa Hydratase, Chain A, domain 2"/>
    <property type="match status" value="1"/>
</dbReference>
<reference evidence="8 9" key="1">
    <citation type="submission" date="2018-09" db="EMBL/GenBank/DDBJ databases">
        <title>Genome sequencing of Nocardioides immobilis CCTCC AB 2017083 for comparison to Nocardioides silvaticus.</title>
        <authorList>
            <person name="Li C."/>
            <person name="Wang G."/>
        </authorList>
    </citation>
    <scope>NUCLEOTIDE SEQUENCE [LARGE SCALE GENOMIC DNA]</scope>
    <source>
        <strain evidence="8 9">CCTCC AB 2017083</strain>
    </source>
</reference>
<sequence length="269" mass="28665">MTQNDTQVDTSKVLIERRDHILVLTINRPKARNAVDGDVWFLIGDALEQAKDDPDVRCIVITGSGDAAFSAGLDLKALAKGTLNIPPRMAKYSFAGFVRHFTSKPVIAAVNGKALGGGSELALACDLIVATESASFGLPEVKRGLIAGGGGVFRITEAVPQKIALELLLTGEPISSTEAARWGLVNRVVPDGTALDAALELAAQIAKNAPLAVQASKRLAYRIVDGEPEGEPRMWAENDKEIGVLFKSADAQEGPRAFAEKREPQWQGK</sequence>
<dbReference type="Proteomes" id="UP000283644">
    <property type="component" value="Unassembled WGS sequence"/>
</dbReference>
<dbReference type="AlphaFoldDB" id="A0A417XUH5"/>
<name>A0A417XUH5_9ACTN</name>
<dbReference type="RefSeq" id="WP_118928409.1">
    <property type="nucleotide sequence ID" value="NZ_QXGH01000038.1"/>
</dbReference>
<dbReference type="InterPro" id="IPR029045">
    <property type="entry name" value="ClpP/crotonase-like_dom_sf"/>
</dbReference>
<dbReference type="Pfam" id="PF00378">
    <property type="entry name" value="ECH_1"/>
    <property type="match status" value="1"/>
</dbReference>
<organism evidence="8 9">
    <name type="scientific">Nocardioides immobilis</name>
    <dbReference type="NCBI Taxonomy" id="2049295"/>
    <lineage>
        <taxon>Bacteria</taxon>
        <taxon>Bacillati</taxon>
        <taxon>Actinomycetota</taxon>
        <taxon>Actinomycetes</taxon>
        <taxon>Propionibacteriales</taxon>
        <taxon>Nocardioidaceae</taxon>
        <taxon>Nocardioides</taxon>
    </lineage>
</organism>
<dbReference type="CDD" id="cd06558">
    <property type="entry name" value="crotonase-like"/>
    <property type="match status" value="1"/>
</dbReference>
<proteinExistence type="inferred from homology"/>
<evidence type="ECO:0000256" key="5">
    <source>
        <dbReference type="ARBA" id="ARBA00023709"/>
    </source>
</evidence>
<evidence type="ECO:0000313" key="9">
    <source>
        <dbReference type="Proteomes" id="UP000283644"/>
    </source>
</evidence>
<evidence type="ECO:0000256" key="3">
    <source>
        <dbReference type="ARBA" id="ARBA00023098"/>
    </source>
</evidence>
<comment type="similarity">
    <text evidence="1 7">Belongs to the enoyl-CoA hydratase/isomerase family.</text>
</comment>
<dbReference type="SUPFAM" id="SSF52096">
    <property type="entry name" value="ClpP/crotonase"/>
    <property type="match status" value="1"/>
</dbReference>
<dbReference type="GO" id="GO:0006635">
    <property type="term" value="P:fatty acid beta-oxidation"/>
    <property type="evidence" value="ECO:0007669"/>
    <property type="project" value="TreeGrafter"/>
</dbReference>
<dbReference type="FunFam" id="3.90.226.10:FF:000009">
    <property type="entry name" value="Carnitinyl-CoA dehydratase"/>
    <property type="match status" value="1"/>
</dbReference>
<evidence type="ECO:0000256" key="7">
    <source>
        <dbReference type="RuleBase" id="RU003707"/>
    </source>
</evidence>
<evidence type="ECO:0000256" key="6">
    <source>
        <dbReference type="ARBA" id="ARBA00023717"/>
    </source>
</evidence>
<dbReference type="EC" id="4.2.1.17" evidence="2"/>
<dbReference type="PROSITE" id="PS00166">
    <property type="entry name" value="ENOYL_COA_HYDRATASE"/>
    <property type="match status" value="1"/>
</dbReference>